<reference evidence="2 3" key="1">
    <citation type="submission" date="2019-05" db="EMBL/GenBank/DDBJ databases">
        <title>We sequenced the genome of Paenibacillus hemerocallicola KCTC 33185 for further insight into its adaptation and study the phylogeny of Paenibacillus.</title>
        <authorList>
            <person name="Narsing Rao M.P."/>
        </authorList>
    </citation>
    <scope>NUCLEOTIDE SEQUENCE [LARGE SCALE GENOMIC DNA]</scope>
    <source>
        <strain evidence="2 3">KCTC 33185</strain>
    </source>
</reference>
<dbReference type="Proteomes" id="UP000307943">
    <property type="component" value="Unassembled WGS sequence"/>
</dbReference>
<dbReference type="InterPro" id="IPR049251">
    <property type="entry name" value="DUF6884"/>
</dbReference>
<dbReference type="OrthoDB" id="2364857at2"/>
<dbReference type="EMBL" id="VDCQ01000050">
    <property type="protein sequence ID" value="TNJ62954.1"/>
    <property type="molecule type" value="Genomic_DNA"/>
</dbReference>
<keyword evidence="3" id="KW-1185">Reference proteome</keyword>
<gene>
    <name evidence="2" type="ORF">FE784_27755</name>
</gene>
<evidence type="ECO:0000313" key="2">
    <source>
        <dbReference type="EMBL" id="TNJ62954.1"/>
    </source>
</evidence>
<sequence length="154" mass="16974">MRSALCILPCGMKKIWDVVPEAGPTVARSAYVGAFHKACQAYAEAFSECWVVLSAKHGFLLPDDIVPGNYDLGFQHKGKGLDVVSADRLRRQLADKRLDRYPDVIVLGGKKLVRVLSEVLDPEACTVHLPLRDCKGIGYMLQKLNRAVELGQPV</sequence>
<name>A0A5C4T1P8_9BACL</name>
<dbReference type="AlphaFoldDB" id="A0A5C4T1P8"/>
<protein>
    <recommendedName>
        <fullName evidence="1">DUF6884 domain-containing protein</fullName>
    </recommendedName>
</protein>
<evidence type="ECO:0000313" key="3">
    <source>
        <dbReference type="Proteomes" id="UP000307943"/>
    </source>
</evidence>
<comment type="caution">
    <text evidence="2">The sequence shown here is derived from an EMBL/GenBank/DDBJ whole genome shotgun (WGS) entry which is preliminary data.</text>
</comment>
<dbReference type="Pfam" id="PF21818">
    <property type="entry name" value="DUF6884"/>
    <property type="match status" value="1"/>
</dbReference>
<organism evidence="2 3">
    <name type="scientific">Paenibacillus hemerocallicola</name>
    <dbReference type="NCBI Taxonomy" id="1172614"/>
    <lineage>
        <taxon>Bacteria</taxon>
        <taxon>Bacillati</taxon>
        <taxon>Bacillota</taxon>
        <taxon>Bacilli</taxon>
        <taxon>Bacillales</taxon>
        <taxon>Paenibacillaceae</taxon>
        <taxon>Paenibacillus</taxon>
    </lineage>
</organism>
<proteinExistence type="predicted"/>
<dbReference type="RefSeq" id="WP_139605511.1">
    <property type="nucleotide sequence ID" value="NZ_VDCQ01000050.1"/>
</dbReference>
<accession>A0A5C4T1P8</accession>
<feature type="domain" description="DUF6884" evidence="1">
    <location>
        <begin position="24"/>
        <end position="145"/>
    </location>
</feature>
<evidence type="ECO:0000259" key="1">
    <source>
        <dbReference type="Pfam" id="PF21818"/>
    </source>
</evidence>